<dbReference type="KEGG" id="bdr:105227406"/>
<dbReference type="EMBL" id="GAKP01004196">
    <property type="protein sequence ID" value="JAC54756.1"/>
    <property type="molecule type" value="Transcribed_RNA"/>
</dbReference>
<proteinExistence type="predicted"/>
<dbReference type="AlphaFoldDB" id="A0A034WGS7"/>
<evidence type="ECO:0000313" key="2">
    <source>
        <dbReference type="EMBL" id="JAC54756.1"/>
    </source>
</evidence>
<organism evidence="2">
    <name type="scientific">Bactrocera dorsalis</name>
    <name type="common">Oriental fruit fly</name>
    <name type="synonym">Dacus dorsalis</name>
    <dbReference type="NCBI Taxonomy" id="27457"/>
    <lineage>
        <taxon>Eukaryota</taxon>
        <taxon>Metazoa</taxon>
        <taxon>Ecdysozoa</taxon>
        <taxon>Arthropoda</taxon>
        <taxon>Hexapoda</taxon>
        <taxon>Insecta</taxon>
        <taxon>Pterygota</taxon>
        <taxon>Neoptera</taxon>
        <taxon>Endopterygota</taxon>
        <taxon>Diptera</taxon>
        <taxon>Brachycera</taxon>
        <taxon>Muscomorpha</taxon>
        <taxon>Tephritoidea</taxon>
        <taxon>Tephritidae</taxon>
        <taxon>Bactrocera</taxon>
        <taxon>Bactrocera</taxon>
    </lineage>
</organism>
<dbReference type="GeneID" id="105227406"/>
<reference evidence="2" key="1">
    <citation type="journal article" date="2014" name="BMC Genomics">
        <title>Characterizing the developmental transcriptome of the oriental fruit fly, Bactrocera dorsalis (Diptera: Tephritidae) through comparative genomic analysis with Drosophila melanogaster utilizing modENCODE datasets.</title>
        <authorList>
            <person name="Geib S.M."/>
            <person name="Calla B."/>
            <person name="Hall B."/>
            <person name="Hou S."/>
            <person name="Manoukis N.C."/>
        </authorList>
    </citation>
    <scope>NUCLEOTIDE SEQUENCE</scope>
    <source>
        <strain evidence="2">Punador</strain>
    </source>
</reference>
<name>A0A034WGS7_BACDO</name>
<feature type="compositionally biased region" description="Basic and acidic residues" evidence="1">
    <location>
        <begin position="87"/>
        <end position="104"/>
    </location>
</feature>
<sequence length="1030" mass="114550">MLPELLFTAADSMQDEFDFLNGANSIYKKGMCISPAVPLEPQLESSIENNANNYIGNVSPVNLPSVIRKEDSSHPITWKQQSINLQEHSRQRLRSDQHRHEQRQQRRLNLTTSKLLLQNSDDPLICHGANNVGAGDDDSHLIICTAPNEEISQPANLLPASSTIIKQKLSSTAKSKPLLKKLPQNGCSLLTKQQLKVKAGLMSVQNRAANDLDKCGHISTDVAQTNNKTNDLKSSKKKGVLKLRFHHQALPPEYLIHYEATQGQLTPFVKESNAKLSEIRSSKNLHSSKLSPSQNGQENVRSWLQKIAAIQRSAQEEDIEPVERIHGQQPTRLELPNTEAYNDPNNNYLVSRMHSSKPGISNVSAVKNEIRLNSKHSHNSEKDQVHSLSLKCAMNKFSSNATTFNAINSASVKRVINFADLPYMGEITLDNSRPRRGRKPKKADICHLIYKNYGTILPGTPNTALCTSKLAKEDAQKHDITDELPLNLCVRDQPCEYLSISSGESENACGIDDIECINAHNMGVENFLETKLTKLMPSSDPKRSVILKVESSVDTNNFTDLTPSFSHPNQAKLDLHPLSQYYQKLLSGTLVNKSSQPFGLPVETIEKDNQLSLKIPIPSGLIRMSKTENMSPTLSLNNQTIDYPDLMSTPSSIKSENSSITATTSASTSVATPINSTNQSFTPQKRKRSAIFIPPIPAEITPNTPTEVSICKFKFTGGDKPSLEEKKMLSVDSSGNYRYYSGTGDKSTRGFEYFPRESLQNSAGFLPGVNCVISCPTPENECSINDIPPPSAELSNEILQIPESPTANLLSPASVSLTEVSMSLSTSRLESSYTSSAAQPTQKQPQKIQIIVGSNYSNDISTQKTSSMKDNFANLMVNPLTCHSLHPKKKSRRSTQREKLEKAFREKGFLIQTQQLESAEGATYCKFRQLKKFTRYLFRNWKDYLPEEVHQSNVVEKAFLSHHPLTKNEMKKEVNTTDSFTEQDIQNILERHGFLTTSEVCSQNSTPSSTTNLTEKILPEQKLVDNIAET</sequence>
<evidence type="ECO:0000256" key="1">
    <source>
        <dbReference type="SAM" id="MobiDB-lite"/>
    </source>
</evidence>
<dbReference type="RefSeq" id="XP_011205034.2">
    <property type="nucleotide sequence ID" value="XM_011206732.4"/>
</dbReference>
<protein>
    <submittedName>
        <fullName evidence="2">Uncharacterized protein</fullName>
    </submittedName>
</protein>
<feature type="region of interest" description="Disordered" evidence="1">
    <location>
        <begin position="87"/>
        <end position="111"/>
    </location>
</feature>
<dbReference type="OrthoDB" id="6348149at2759"/>
<accession>A0A034WGS7</accession>